<evidence type="ECO:0000313" key="30">
    <source>
        <dbReference type="WormBase" id="F43G6.1"/>
    </source>
</evidence>
<evidence type="ECO:0000256" key="24">
    <source>
        <dbReference type="SAM" id="MobiDB-lite"/>
    </source>
</evidence>
<evidence type="ECO:0000256" key="23">
    <source>
        <dbReference type="SAM" id="Coils"/>
    </source>
</evidence>
<evidence type="ECO:0000256" key="9">
    <source>
        <dbReference type="ARBA" id="ARBA00022723"/>
    </source>
</evidence>
<feature type="compositionally biased region" description="Basic and acidic residues" evidence="24">
    <location>
        <begin position="14"/>
        <end position="33"/>
    </location>
</feature>
<dbReference type="GO" id="GO:0046872">
    <property type="term" value="F:metal ion binding"/>
    <property type="evidence" value="ECO:0007669"/>
    <property type="project" value="UniProtKB-KW"/>
</dbReference>
<feature type="region of interest" description="Disordered" evidence="24">
    <location>
        <begin position="1"/>
        <end position="60"/>
    </location>
</feature>
<dbReference type="AlphaFoldDB" id="Q9U3F2"/>
<dbReference type="WormBase" id="F43G6.1">
    <property type="protein sequence ID" value="CE23725"/>
    <property type="gene ID" value="WBGene00001016"/>
    <property type="gene designation" value="dna-2"/>
</dbReference>
<dbReference type="GO" id="GO:0005524">
    <property type="term" value="F:ATP binding"/>
    <property type="evidence" value="ECO:0007669"/>
    <property type="project" value="UniProtKB-KW"/>
</dbReference>
<dbReference type="InterPro" id="IPR041677">
    <property type="entry name" value="DNA2/NAM7_AAA_11"/>
</dbReference>
<dbReference type="HOGENOM" id="CLU_001666_2_0_1"/>
<dbReference type="STRING" id="6239.F43G6.1.1"/>
<dbReference type="PaxDb" id="6239-F43G6.1a"/>
<dbReference type="eggNOG" id="KOG1805">
    <property type="taxonomic scope" value="Eukaryota"/>
</dbReference>
<dbReference type="AGR" id="WB:WBGene00001016"/>
<protein>
    <recommendedName>
        <fullName evidence="5">DNA replication ATP-dependent helicase/nuclease DNA2</fullName>
        <ecNumber evidence="4">3.6.4.12</ecNumber>
    </recommendedName>
</protein>
<proteinExistence type="evidence at protein level"/>
<dbReference type="GO" id="GO:0005634">
    <property type="term" value="C:nucleus"/>
    <property type="evidence" value="ECO:0000314"/>
    <property type="project" value="WormBase"/>
</dbReference>
<dbReference type="KEGG" id="cel:CELE_F43G6.1"/>
<dbReference type="PANTHER" id="PTHR43788">
    <property type="entry name" value="DNA2/NAM7 HELICASE FAMILY MEMBER"/>
    <property type="match status" value="1"/>
</dbReference>
<keyword evidence="18" id="KW-0238">DNA-binding</keyword>
<keyword evidence="13" id="KW-0378">Hydrolase</keyword>
<dbReference type="Bgee" id="WBGene00001016">
    <property type="expression patterns" value="Expressed in germ line (C elegans) and 4 other cell types or tissues"/>
</dbReference>
<dbReference type="Proteomes" id="UP000001940">
    <property type="component" value="Chromosome II"/>
</dbReference>
<comment type="cofactor">
    <cofactor evidence="1">
        <name>[4Fe-4S] cluster</name>
        <dbReference type="ChEBI" id="CHEBI:49883"/>
    </cofactor>
</comment>
<dbReference type="UCSC" id="F43G6.1a">
    <property type="organism name" value="c. elegans"/>
</dbReference>
<dbReference type="PIR" id="T22138">
    <property type="entry name" value="T22138"/>
</dbReference>
<dbReference type="Gene3D" id="3.40.50.300">
    <property type="entry name" value="P-loop containing nucleotide triphosphate hydrolases"/>
    <property type="match status" value="2"/>
</dbReference>
<gene>
    <name evidence="28 30" type="primary">dna-2</name>
    <name evidence="28" type="ORF">CELE_F43G6.1</name>
    <name evidence="30" type="ORF">F43G6.1</name>
</gene>
<evidence type="ECO:0000256" key="10">
    <source>
        <dbReference type="ARBA" id="ARBA00022741"/>
    </source>
</evidence>
<dbReference type="Reactome" id="R-CEL-69166">
    <property type="pathway name" value="Removal of the Flap Intermediate"/>
</dbReference>
<evidence type="ECO:0000256" key="21">
    <source>
        <dbReference type="ARBA" id="ARBA00023268"/>
    </source>
</evidence>
<evidence type="ECO:0000256" key="13">
    <source>
        <dbReference type="ARBA" id="ARBA00022801"/>
    </source>
</evidence>
<evidence type="ECO:0000256" key="8">
    <source>
        <dbReference type="ARBA" id="ARBA00022722"/>
    </source>
</evidence>
<evidence type="ECO:0000256" key="15">
    <source>
        <dbReference type="ARBA" id="ARBA00022840"/>
    </source>
</evidence>
<keyword evidence="7" id="KW-0235">DNA replication</keyword>
<reference evidence="28 29" key="1">
    <citation type="journal article" date="1998" name="Science">
        <title>Genome sequence of the nematode C. elegans: a platform for investigating biology.</title>
        <authorList>
            <consortium name="The C. elegans sequencing consortium"/>
            <person name="Sulson J.E."/>
            <person name="Waterston R."/>
        </authorList>
    </citation>
    <scope>NUCLEOTIDE SEQUENCE [LARGE SCALE GENOMIC DNA]</scope>
    <source>
        <strain evidence="28 29">Bristol N2</strain>
    </source>
</reference>
<keyword evidence="15" id="KW-0067">ATP-binding</keyword>
<dbReference type="InterPro" id="IPR050534">
    <property type="entry name" value="Coronavir_polyprotein_1ab"/>
</dbReference>
<keyword evidence="9" id="KW-0479">Metal-binding</keyword>
<keyword evidence="29" id="KW-1185">Reference proteome</keyword>
<evidence type="ECO:0000256" key="2">
    <source>
        <dbReference type="ARBA" id="ARBA00004123"/>
    </source>
</evidence>
<sequence>MESRKRQLQNVNSESHEPKRLKEEFKGTEHDGDSVDSFENFCPTASSPKEKISPRSRSERIQLQECDDDDSFDAPVISSKPPALPKDSGVSGFPCLFDDKNVIHLTARKGEKRDDCLDLECIDKEGTTRIVYLQDHWSEMSIEAGSTINLIGAQAWGDRDFLVNDDVGIVILNPDALVPCTAVASATFCARKTVLNDKFKFGNASNKAMLLGTIMHEIFQTAITSKKRPVMENDLMKIWNKQAPKYAEELVALSFTPSCLDAELQPYFSIICGWINKHYPLSNSFFSKREPLPSKSELLEVYDIEENIWDSKLGLKGKIDVTMRTKSRGGMESLELKTGKSSCSSEHTGQVLLYCMMQSSRYEQPIGPGNILYLKDGASHCVTPRAADLLGVLQQRNKLSVHFEDPTTSNLPDPRQDSRFCDKCDHKTMCSFYQKTEENFSKSNDKMKNFAENEMAHLEQNHIEYAANWIRWISAEWKCERERMTSQNKDLWLKSVQERVEEGTCLSDLHPVSEEMSNSQKIIISFSRKFLKSSNTPTFRPGDVCLLSNKKHIAIGFALIDEVSDDQQIVKISTDKTIKSRYEAPFHLDKYTSMSTHSTTLGNLVYLLQNDEIGKRLRNILVDLLPPIIMDATGFNLTPAIKKIIIKAKLNNEQRKAVVHALATEDFMMVEGLPGSGKTTLISVLIQCLVATNKKVLLAAFTHSAVDNILTKLTKEVAAEKILRLGSSSSIKDDIKKMTLKAKLENETSEEYYAAVRKVMKTTPIVACTCHHVPRELLFSYRHFDVVIVDEASMVLEPLLLPVLATSNKFVLVGDCKQLTPLVVSRKAKQEGAGISTMEKLQQSHPGVVVSLTSQYRMNREISVLSSKLFYENRLICGNESVSRSSLDRTGDYIVAMDDGSDHIRKALSGDIKDSCVFLDTQSTINSKMQCEDGEGGGMCNDGEAKLISELCQQFVMSGVKPHEIGVMSAYRRQVDHIRGILNSDELEVNTIDSYQGREKRVIIWSLTWTNNSTKKSELLKDERRVNVALTRARQKLVVVGCKNSAETIPVLFRFSQLIENHISIPTQL</sequence>
<keyword evidence="8" id="KW-0540">Nuclease</keyword>
<keyword evidence="10" id="KW-0547">Nucleotide-binding</keyword>
<evidence type="ECO:0007829" key="31">
    <source>
        <dbReference type="PeptideAtlas" id="Q9U3F2"/>
    </source>
</evidence>
<keyword evidence="17" id="KW-0411">Iron-sulfur</keyword>
<dbReference type="InterPro" id="IPR014808">
    <property type="entry name" value="DNA_replication_fac_Dna2_N"/>
</dbReference>
<evidence type="ECO:0000256" key="18">
    <source>
        <dbReference type="ARBA" id="ARBA00023125"/>
    </source>
</evidence>
<keyword evidence="21" id="KW-0511">Multifunctional enzyme</keyword>
<evidence type="ECO:0000256" key="12">
    <source>
        <dbReference type="ARBA" id="ARBA00022763"/>
    </source>
</evidence>
<dbReference type="Pfam" id="PF13087">
    <property type="entry name" value="AAA_12"/>
    <property type="match status" value="1"/>
</dbReference>
<evidence type="ECO:0000256" key="19">
    <source>
        <dbReference type="ARBA" id="ARBA00023204"/>
    </source>
</evidence>
<keyword evidence="31" id="KW-1267">Proteomics identification</keyword>
<keyword evidence="14 28" id="KW-0347">Helicase</keyword>
<keyword evidence="20" id="KW-0539">Nucleus</keyword>
<feature type="domain" description="DNA replication factor Dna2 N-terminal" evidence="25">
    <location>
        <begin position="123"/>
        <end position="324"/>
    </location>
</feature>
<keyword evidence="16" id="KW-0408">Iron</keyword>
<dbReference type="SMR" id="Q9U3F2"/>
<dbReference type="GO" id="GO:0000014">
    <property type="term" value="F:single-stranded DNA endodeoxyribonuclease activity"/>
    <property type="evidence" value="ECO:0000314"/>
    <property type="project" value="WormBase"/>
</dbReference>
<name>Q9U3F2_CAEEL</name>
<dbReference type="GO" id="GO:0051539">
    <property type="term" value="F:4 iron, 4 sulfur cluster binding"/>
    <property type="evidence" value="ECO:0007669"/>
    <property type="project" value="UniProtKB-KW"/>
</dbReference>
<dbReference type="GO" id="GO:0006281">
    <property type="term" value="P:DNA repair"/>
    <property type="evidence" value="ECO:0007669"/>
    <property type="project" value="UniProtKB-KW"/>
</dbReference>
<dbReference type="GO" id="GO:0003723">
    <property type="term" value="F:RNA binding"/>
    <property type="evidence" value="ECO:0000318"/>
    <property type="project" value="GO_Central"/>
</dbReference>
<dbReference type="GeneID" id="174809"/>
<keyword evidence="12" id="KW-0227">DNA damage</keyword>
<organism evidence="28 29">
    <name type="scientific">Caenorhabditis elegans</name>
    <dbReference type="NCBI Taxonomy" id="6239"/>
    <lineage>
        <taxon>Eukaryota</taxon>
        <taxon>Metazoa</taxon>
        <taxon>Ecdysozoa</taxon>
        <taxon>Nematoda</taxon>
        <taxon>Chromadorea</taxon>
        <taxon>Rhabditida</taxon>
        <taxon>Rhabditina</taxon>
        <taxon>Rhabditomorpha</taxon>
        <taxon>Rhabditoidea</taxon>
        <taxon>Rhabditidae</taxon>
        <taxon>Peloderinae</taxon>
        <taxon>Caenorhabditis</taxon>
    </lineage>
</organism>
<evidence type="ECO:0000256" key="3">
    <source>
        <dbReference type="ARBA" id="ARBA00007913"/>
    </source>
</evidence>
<evidence type="ECO:0000259" key="27">
    <source>
        <dbReference type="Pfam" id="PF13087"/>
    </source>
</evidence>
<dbReference type="PANTHER" id="PTHR43788:SF8">
    <property type="entry name" value="DNA-BINDING PROTEIN SMUBP-2"/>
    <property type="match status" value="1"/>
</dbReference>
<dbReference type="FunFam" id="3.40.50.300:FF:000789">
    <property type="entry name" value="DNA replication ATP-dependent helicase/nuclease DNA2"/>
    <property type="match status" value="1"/>
</dbReference>
<dbReference type="Pfam" id="PF13086">
    <property type="entry name" value="AAA_11"/>
    <property type="match status" value="1"/>
</dbReference>
<dbReference type="GO" id="GO:0017108">
    <property type="term" value="F:5'-flap endonuclease activity"/>
    <property type="evidence" value="ECO:0000318"/>
    <property type="project" value="GO_Central"/>
</dbReference>
<feature type="domain" description="DNA2/NAM7 helicase-like C-terminal" evidence="27">
    <location>
        <begin position="835"/>
        <end position="1043"/>
    </location>
</feature>
<evidence type="ECO:0000313" key="29">
    <source>
        <dbReference type="Proteomes" id="UP000001940"/>
    </source>
</evidence>
<dbReference type="FunFam" id="3.40.50.300:FF:000915">
    <property type="entry name" value="DNA replication ATP-dependent helicase/nuclease DNA2"/>
    <property type="match status" value="1"/>
</dbReference>
<evidence type="ECO:0000256" key="11">
    <source>
        <dbReference type="ARBA" id="ARBA00022759"/>
    </source>
</evidence>
<dbReference type="InterPro" id="IPR011604">
    <property type="entry name" value="PDDEXK-like_dom_sf"/>
</dbReference>
<comment type="subcellular location">
    <subcellularLocation>
        <location evidence="2">Nucleus</location>
    </subcellularLocation>
</comment>
<dbReference type="CDD" id="cd18808">
    <property type="entry name" value="SF1_C_Upf1"/>
    <property type="match status" value="1"/>
</dbReference>
<evidence type="ECO:0000256" key="6">
    <source>
        <dbReference type="ARBA" id="ARBA00022485"/>
    </source>
</evidence>
<dbReference type="InterPro" id="IPR047187">
    <property type="entry name" value="SF1_C_Upf1"/>
</dbReference>
<comment type="catalytic activity">
    <reaction evidence="22">
        <text>ATP + H2O = ADP + phosphate + H(+)</text>
        <dbReference type="Rhea" id="RHEA:13065"/>
        <dbReference type="ChEBI" id="CHEBI:15377"/>
        <dbReference type="ChEBI" id="CHEBI:15378"/>
        <dbReference type="ChEBI" id="CHEBI:30616"/>
        <dbReference type="ChEBI" id="CHEBI:43474"/>
        <dbReference type="ChEBI" id="CHEBI:456216"/>
        <dbReference type="EC" id="3.6.4.12"/>
    </reaction>
</comment>
<dbReference type="InterPro" id="IPR027417">
    <property type="entry name" value="P-loop_NTPase"/>
</dbReference>
<evidence type="ECO:0000256" key="17">
    <source>
        <dbReference type="ARBA" id="ARBA00023014"/>
    </source>
</evidence>
<dbReference type="CTD" id="174809"/>
<dbReference type="SUPFAM" id="SSF52540">
    <property type="entry name" value="P-loop containing nucleoside triphosphate hydrolases"/>
    <property type="match status" value="1"/>
</dbReference>
<dbReference type="Reactome" id="R-CEL-5693607">
    <property type="pathway name" value="Processing of DNA double-strand break ends"/>
</dbReference>
<evidence type="ECO:0000256" key="22">
    <source>
        <dbReference type="ARBA" id="ARBA00047995"/>
    </source>
</evidence>
<evidence type="ECO:0000256" key="14">
    <source>
        <dbReference type="ARBA" id="ARBA00022806"/>
    </source>
</evidence>
<dbReference type="EC" id="3.6.4.12" evidence="4"/>
<comment type="similarity">
    <text evidence="3">Belongs to the DNA2/NAM7 helicase family.</text>
</comment>
<accession>Q9U3F2</accession>
<dbReference type="GO" id="GO:0003677">
    <property type="term" value="F:DNA binding"/>
    <property type="evidence" value="ECO:0007669"/>
    <property type="project" value="UniProtKB-KW"/>
</dbReference>
<keyword evidence="11" id="KW-0255">Endonuclease</keyword>
<feature type="coiled-coil region" evidence="23">
    <location>
        <begin position="433"/>
        <end position="468"/>
    </location>
</feature>
<evidence type="ECO:0000256" key="20">
    <source>
        <dbReference type="ARBA" id="ARBA00023242"/>
    </source>
</evidence>
<dbReference type="InParanoid" id="Q9U3F2"/>
<dbReference type="InterPro" id="IPR041679">
    <property type="entry name" value="DNA2/NAM7-like_C"/>
</dbReference>
<evidence type="ECO:0000259" key="25">
    <source>
        <dbReference type="Pfam" id="PF08696"/>
    </source>
</evidence>
<dbReference type="OrthoDB" id="5871723at2759"/>
<keyword evidence="6" id="KW-0004">4Fe-4S</keyword>
<dbReference type="EMBL" id="BX284602">
    <property type="protein sequence ID" value="CAB54253.1"/>
    <property type="molecule type" value="Genomic_DNA"/>
</dbReference>
<evidence type="ECO:0000256" key="1">
    <source>
        <dbReference type="ARBA" id="ARBA00001966"/>
    </source>
</evidence>
<dbReference type="PeptideAtlas" id="Q9U3F2"/>
<dbReference type="GO" id="GO:0017116">
    <property type="term" value="F:single-stranded DNA helicase activity"/>
    <property type="evidence" value="ECO:0000314"/>
    <property type="project" value="WormBase"/>
</dbReference>
<evidence type="ECO:0000313" key="28">
    <source>
        <dbReference type="EMBL" id="CAB54253.1"/>
    </source>
</evidence>
<dbReference type="Gene3D" id="3.90.320.10">
    <property type="match status" value="1"/>
</dbReference>
<evidence type="ECO:0000256" key="7">
    <source>
        <dbReference type="ARBA" id="ARBA00022705"/>
    </source>
</evidence>
<keyword evidence="23" id="KW-0175">Coiled coil</keyword>
<evidence type="ECO:0000256" key="4">
    <source>
        <dbReference type="ARBA" id="ARBA00012551"/>
    </source>
</evidence>
<dbReference type="GO" id="GO:0006259">
    <property type="term" value="P:DNA metabolic process"/>
    <property type="evidence" value="ECO:0000314"/>
    <property type="project" value="WormBase"/>
</dbReference>
<dbReference type="GO" id="GO:0005737">
    <property type="term" value="C:cytoplasm"/>
    <property type="evidence" value="ECO:0000318"/>
    <property type="project" value="GO_Central"/>
</dbReference>
<dbReference type="RefSeq" id="NP_496516.1">
    <property type="nucleotide sequence ID" value="NM_064115.4"/>
</dbReference>
<evidence type="ECO:0000256" key="5">
    <source>
        <dbReference type="ARBA" id="ARBA00021516"/>
    </source>
</evidence>
<dbReference type="Pfam" id="PF08696">
    <property type="entry name" value="Dna2"/>
    <property type="match status" value="1"/>
</dbReference>
<dbReference type="FunCoup" id="Q9U3F2">
    <property type="interactions" value="2307"/>
</dbReference>
<feature type="compositionally biased region" description="Basic and acidic residues" evidence="24">
    <location>
        <begin position="48"/>
        <end position="60"/>
    </location>
</feature>
<dbReference type="GO" id="GO:0043139">
    <property type="term" value="F:5'-3' DNA helicase activity"/>
    <property type="evidence" value="ECO:0000314"/>
    <property type="project" value="WormBase"/>
</dbReference>
<evidence type="ECO:0000259" key="26">
    <source>
        <dbReference type="Pfam" id="PF13086"/>
    </source>
</evidence>
<dbReference type="GO" id="GO:0071932">
    <property type="term" value="P:replication fork reversal"/>
    <property type="evidence" value="ECO:0000318"/>
    <property type="project" value="GO_Central"/>
</dbReference>
<evidence type="ECO:0000256" key="16">
    <source>
        <dbReference type="ARBA" id="ARBA00023004"/>
    </source>
</evidence>
<keyword evidence="19" id="KW-0234">DNA repair</keyword>
<feature type="domain" description="DNA2/NAM7 helicase helicase" evidence="26">
    <location>
        <begin position="649"/>
        <end position="759"/>
    </location>
</feature>
<dbReference type="GO" id="GO:0016887">
    <property type="term" value="F:ATP hydrolysis activity"/>
    <property type="evidence" value="ECO:0007669"/>
    <property type="project" value="RHEA"/>
</dbReference>